<reference evidence="2 3" key="1">
    <citation type="submission" date="2018-10" db="EMBL/GenBank/DDBJ databases">
        <title>Dokdonia luteus sp. nov., isolated from sea water.</title>
        <authorList>
            <person name="Zhou L.Y."/>
            <person name="Du Z.J."/>
        </authorList>
    </citation>
    <scope>NUCLEOTIDE SEQUENCE [LARGE SCALE GENOMIC DNA]</scope>
    <source>
        <strain evidence="2 3">SH27</strain>
    </source>
</reference>
<gene>
    <name evidence="2" type="ORF">EAX61_14100</name>
</gene>
<feature type="transmembrane region" description="Helical" evidence="1">
    <location>
        <begin position="200"/>
        <end position="229"/>
    </location>
</feature>
<organism evidence="2 3">
    <name type="scientific">Dokdonia sinensis</name>
    <dbReference type="NCBI Taxonomy" id="2479847"/>
    <lineage>
        <taxon>Bacteria</taxon>
        <taxon>Pseudomonadati</taxon>
        <taxon>Bacteroidota</taxon>
        <taxon>Flavobacteriia</taxon>
        <taxon>Flavobacteriales</taxon>
        <taxon>Flavobacteriaceae</taxon>
        <taxon>Dokdonia</taxon>
    </lineage>
</organism>
<evidence type="ECO:0000313" key="2">
    <source>
        <dbReference type="EMBL" id="RMB56537.1"/>
    </source>
</evidence>
<evidence type="ECO:0008006" key="4">
    <source>
        <dbReference type="Google" id="ProtNLM"/>
    </source>
</evidence>
<keyword evidence="1" id="KW-1133">Transmembrane helix</keyword>
<dbReference type="AlphaFoldDB" id="A0A3M0FX59"/>
<sequence length="263" mass="29394">MNYHELKEKIRQNNNISIGETLSESFNLYGSIFGNGLLLQVLTILVLYGLVILTYIPMMGSVFIMEDQVYDPSDDTYTVIGILWLILYFFIYVIVAIFQVGLLSAFYNIMRLKDRGIRSKKGVNFGMFFKKQYFLKLTLIGVINLLMIGIGSILFVVPLFYVIIPVQFVVLLFAFNPELSVKQLYGLAFTLGTKKWGTTFLPFALLALIASLGIFVCGIGILATASLALVPAYLIYKGVIGFYEDEEAIASIGDPSLIETGNY</sequence>
<keyword evidence="1" id="KW-0812">Transmembrane</keyword>
<dbReference type="OrthoDB" id="1365379at2"/>
<name>A0A3M0FX59_9FLAO</name>
<comment type="caution">
    <text evidence="2">The sequence shown here is derived from an EMBL/GenBank/DDBJ whole genome shotgun (WGS) entry which is preliminary data.</text>
</comment>
<accession>A0A3M0FX59</accession>
<evidence type="ECO:0000313" key="3">
    <source>
        <dbReference type="Proteomes" id="UP000281985"/>
    </source>
</evidence>
<proteinExistence type="predicted"/>
<keyword evidence="3" id="KW-1185">Reference proteome</keyword>
<keyword evidence="1" id="KW-0472">Membrane</keyword>
<feature type="transmembrane region" description="Helical" evidence="1">
    <location>
        <begin position="133"/>
        <end position="153"/>
    </location>
</feature>
<feature type="transmembrane region" description="Helical" evidence="1">
    <location>
        <begin position="77"/>
        <end position="110"/>
    </location>
</feature>
<dbReference type="EMBL" id="REFV01000016">
    <property type="protein sequence ID" value="RMB56537.1"/>
    <property type="molecule type" value="Genomic_DNA"/>
</dbReference>
<dbReference type="Proteomes" id="UP000281985">
    <property type="component" value="Unassembled WGS sequence"/>
</dbReference>
<protein>
    <recommendedName>
        <fullName evidence="4">DUF975 family protein</fullName>
    </recommendedName>
</protein>
<evidence type="ECO:0000256" key="1">
    <source>
        <dbReference type="SAM" id="Phobius"/>
    </source>
</evidence>
<feature type="transmembrane region" description="Helical" evidence="1">
    <location>
        <begin position="159"/>
        <end position="179"/>
    </location>
</feature>
<feature type="transmembrane region" description="Helical" evidence="1">
    <location>
        <begin position="37"/>
        <end position="57"/>
    </location>
</feature>
<dbReference type="RefSeq" id="WP_121918349.1">
    <property type="nucleotide sequence ID" value="NZ_REFV01000016.1"/>
</dbReference>